<proteinExistence type="predicted"/>
<keyword evidence="1" id="KW-0378">Hydrolase</keyword>
<reference evidence="1 2" key="1">
    <citation type="submission" date="2024-06" db="EMBL/GenBank/DDBJ databases">
        <title>The Natural Products Discovery Center: Release of the First 8490 Sequenced Strains for Exploring Actinobacteria Biosynthetic Diversity.</title>
        <authorList>
            <person name="Kalkreuter E."/>
            <person name="Kautsar S.A."/>
            <person name="Yang D."/>
            <person name="Bader C.D."/>
            <person name="Teijaro C.N."/>
            <person name="Fluegel L."/>
            <person name="Davis C.M."/>
            <person name="Simpson J.R."/>
            <person name="Lauterbach L."/>
            <person name="Steele A.D."/>
            <person name="Gui C."/>
            <person name="Meng S."/>
            <person name="Li G."/>
            <person name="Viehrig K."/>
            <person name="Ye F."/>
            <person name="Su P."/>
            <person name="Kiefer A.F."/>
            <person name="Nichols A."/>
            <person name="Cepeda A.J."/>
            <person name="Yan W."/>
            <person name="Fan B."/>
            <person name="Jiang Y."/>
            <person name="Adhikari A."/>
            <person name="Zheng C.-J."/>
            <person name="Schuster L."/>
            <person name="Cowan T.M."/>
            <person name="Smanski M.J."/>
            <person name="Chevrette M.G."/>
            <person name="De Carvalho L.P.S."/>
            <person name="Shen B."/>
        </authorList>
    </citation>
    <scope>NUCLEOTIDE SEQUENCE [LARGE SCALE GENOMIC DNA]</scope>
    <source>
        <strain evidence="1 2">NPDC019583</strain>
    </source>
</reference>
<gene>
    <name evidence="1" type="ORF">ABZ568_42840</name>
</gene>
<evidence type="ECO:0000313" key="2">
    <source>
        <dbReference type="Proteomes" id="UP001550603"/>
    </source>
</evidence>
<dbReference type="Proteomes" id="UP001550603">
    <property type="component" value="Unassembled WGS sequence"/>
</dbReference>
<evidence type="ECO:0000313" key="1">
    <source>
        <dbReference type="EMBL" id="MEU2273070.1"/>
    </source>
</evidence>
<protein>
    <submittedName>
        <fullName evidence="1">Hydrolase</fullName>
    </submittedName>
</protein>
<name>A0ABV2YAF9_9ACTN</name>
<organism evidence="1 2">
    <name type="scientific">Streptomyces olindensis</name>
    <dbReference type="NCBI Taxonomy" id="358823"/>
    <lineage>
        <taxon>Bacteria</taxon>
        <taxon>Bacillati</taxon>
        <taxon>Actinomycetota</taxon>
        <taxon>Actinomycetes</taxon>
        <taxon>Kitasatosporales</taxon>
        <taxon>Streptomycetaceae</taxon>
        <taxon>Streptomyces</taxon>
    </lineage>
</organism>
<keyword evidence="2" id="KW-1185">Reference proteome</keyword>
<sequence length="28" mass="3100">MLTPDNCAVLFIDHQPQMFFGTGSGDRT</sequence>
<dbReference type="EMBL" id="JBEYBN010000153">
    <property type="protein sequence ID" value="MEU2273070.1"/>
    <property type="molecule type" value="Genomic_DNA"/>
</dbReference>
<accession>A0ABV2YAF9</accession>
<comment type="caution">
    <text evidence="1">The sequence shown here is derived from an EMBL/GenBank/DDBJ whole genome shotgun (WGS) entry which is preliminary data.</text>
</comment>
<dbReference type="GO" id="GO:0016787">
    <property type="term" value="F:hydrolase activity"/>
    <property type="evidence" value="ECO:0007669"/>
    <property type="project" value="UniProtKB-KW"/>
</dbReference>
<feature type="non-terminal residue" evidence="1">
    <location>
        <position position="28"/>
    </location>
</feature>